<dbReference type="CDD" id="cd08760">
    <property type="entry name" value="Cyt_b561_FRRS1_like"/>
    <property type="match status" value="1"/>
</dbReference>
<dbReference type="GeneTree" id="ENSGT00940000164178"/>
<comment type="cofactor">
    <cofactor evidence="1">
        <name>heme b</name>
        <dbReference type="ChEBI" id="CHEBI:60344"/>
    </cofactor>
</comment>
<evidence type="ECO:0000256" key="6">
    <source>
        <dbReference type="ARBA" id="ARBA00022982"/>
    </source>
</evidence>
<keyword evidence="8" id="KW-0408">Iron</keyword>
<feature type="transmembrane region" description="Helical" evidence="11">
    <location>
        <begin position="313"/>
        <end position="333"/>
    </location>
</feature>
<evidence type="ECO:0000256" key="8">
    <source>
        <dbReference type="ARBA" id="ARBA00023004"/>
    </source>
</evidence>
<evidence type="ECO:0000259" key="14">
    <source>
        <dbReference type="PROSITE" id="PS50939"/>
    </source>
</evidence>
<dbReference type="PANTHER" id="PTHR45828:SF44">
    <property type="entry name" value="FERRIC-CHELATE REDUCTASE 1-RELATED"/>
    <property type="match status" value="1"/>
</dbReference>
<feature type="signal peptide" evidence="12">
    <location>
        <begin position="1"/>
        <end position="17"/>
    </location>
</feature>
<dbReference type="InterPro" id="IPR005018">
    <property type="entry name" value="DOMON_domain"/>
</dbReference>
<keyword evidence="4" id="KW-0813">Transport</keyword>
<dbReference type="Pfam" id="PF02014">
    <property type="entry name" value="Reeler"/>
    <property type="match status" value="1"/>
</dbReference>
<name>A0A8C2X723_CYCLU</name>
<comment type="similarity">
    <text evidence="3">Belongs to the FRRS1 family.</text>
</comment>
<evidence type="ECO:0000313" key="15">
    <source>
        <dbReference type="Ensembl" id="ENSCLMP00005014380.1"/>
    </source>
</evidence>
<evidence type="ECO:0000256" key="2">
    <source>
        <dbReference type="ARBA" id="ARBA00004141"/>
    </source>
</evidence>
<feature type="domain" description="DOMON" evidence="13">
    <location>
        <begin position="163"/>
        <end position="282"/>
    </location>
</feature>
<feature type="domain" description="Cytochrome b561" evidence="14">
    <location>
        <begin position="272"/>
        <end position="490"/>
    </location>
</feature>
<dbReference type="Gene3D" id="2.60.40.4060">
    <property type="entry name" value="Reeler domain"/>
    <property type="match status" value="1"/>
</dbReference>
<dbReference type="CDD" id="cd09628">
    <property type="entry name" value="DOMON_SDR_2_like"/>
    <property type="match status" value="1"/>
</dbReference>
<dbReference type="Gene3D" id="1.20.120.1770">
    <property type="match status" value="1"/>
</dbReference>
<comment type="subcellular location">
    <subcellularLocation>
        <location evidence="2">Membrane</location>
        <topology evidence="2">Multi-pass membrane protein</topology>
    </subcellularLocation>
</comment>
<evidence type="ECO:0000256" key="4">
    <source>
        <dbReference type="ARBA" id="ARBA00022448"/>
    </source>
</evidence>
<evidence type="ECO:0000259" key="13">
    <source>
        <dbReference type="PROSITE" id="PS50836"/>
    </source>
</evidence>
<keyword evidence="5 11" id="KW-0812">Transmembrane</keyword>
<feature type="transmembrane region" description="Helical" evidence="11">
    <location>
        <begin position="390"/>
        <end position="415"/>
    </location>
</feature>
<dbReference type="SMART" id="SM00664">
    <property type="entry name" value="DoH"/>
    <property type="match status" value="1"/>
</dbReference>
<reference evidence="15" key="1">
    <citation type="submission" date="2025-08" db="UniProtKB">
        <authorList>
            <consortium name="Ensembl"/>
        </authorList>
    </citation>
    <scope>IDENTIFICATION</scope>
</reference>
<reference evidence="15" key="2">
    <citation type="submission" date="2025-09" db="UniProtKB">
        <authorList>
            <consortium name="Ensembl"/>
        </authorList>
    </citation>
    <scope>IDENTIFICATION</scope>
</reference>
<evidence type="ECO:0008006" key="17">
    <source>
        <dbReference type="Google" id="ProtNLM"/>
    </source>
</evidence>
<keyword evidence="7 11" id="KW-1133">Transmembrane helix</keyword>
<dbReference type="PANTHER" id="PTHR45828">
    <property type="entry name" value="CYTOCHROME B561/FERRIC REDUCTASE TRANSMEMBRANE"/>
    <property type="match status" value="1"/>
</dbReference>
<keyword evidence="6" id="KW-0249">Electron transport</keyword>
<feature type="chain" id="PRO_5034015040" description="Ferric-chelate reductase 1" evidence="12">
    <location>
        <begin position="18"/>
        <end position="569"/>
    </location>
</feature>
<feature type="transmembrane region" description="Helical" evidence="11">
    <location>
        <begin position="353"/>
        <end position="378"/>
    </location>
</feature>
<dbReference type="InterPro" id="IPR051237">
    <property type="entry name" value="Ferric-chelate_Red/DefProt"/>
</dbReference>
<evidence type="ECO:0000313" key="16">
    <source>
        <dbReference type="Proteomes" id="UP000694565"/>
    </source>
</evidence>
<keyword evidence="16" id="KW-1185">Reference proteome</keyword>
<dbReference type="AlphaFoldDB" id="A0A8C2X723"/>
<evidence type="ECO:0000256" key="5">
    <source>
        <dbReference type="ARBA" id="ARBA00022692"/>
    </source>
</evidence>
<dbReference type="GO" id="GO:0016020">
    <property type="term" value="C:membrane"/>
    <property type="evidence" value="ECO:0007669"/>
    <property type="project" value="UniProtKB-SubCell"/>
</dbReference>
<dbReference type="PROSITE" id="PS50939">
    <property type="entry name" value="CYTOCHROME_B561"/>
    <property type="match status" value="1"/>
</dbReference>
<proteinExistence type="inferred from homology"/>
<dbReference type="InterPro" id="IPR042307">
    <property type="entry name" value="Reeler_sf"/>
</dbReference>
<dbReference type="Proteomes" id="UP000694565">
    <property type="component" value="Unplaced"/>
</dbReference>
<organism evidence="15 16">
    <name type="scientific">Cyclopterus lumpus</name>
    <name type="common">Lumpsucker</name>
    <dbReference type="NCBI Taxonomy" id="8103"/>
    <lineage>
        <taxon>Eukaryota</taxon>
        <taxon>Metazoa</taxon>
        <taxon>Chordata</taxon>
        <taxon>Craniata</taxon>
        <taxon>Vertebrata</taxon>
        <taxon>Euteleostomi</taxon>
        <taxon>Actinopterygii</taxon>
        <taxon>Neopterygii</taxon>
        <taxon>Teleostei</taxon>
        <taxon>Neoteleostei</taxon>
        <taxon>Acanthomorphata</taxon>
        <taxon>Eupercaria</taxon>
        <taxon>Perciformes</taxon>
        <taxon>Cottioidei</taxon>
        <taxon>Cottales</taxon>
        <taxon>Cyclopteridae</taxon>
        <taxon>Cyclopterus</taxon>
    </lineage>
</organism>
<keyword evidence="9 11" id="KW-0472">Membrane</keyword>
<dbReference type="SMART" id="SM00665">
    <property type="entry name" value="B561"/>
    <property type="match status" value="1"/>
</dbReference>
<evidence type="ECO:0000256" key="11">
    <source>
        <dbReference type="SAM" id="Phobius"/>
    </source>
</evidence>
<evidence type="ECO:0000256" key="10">
    <source>
        <dbReference type="ARBA" id="ARBA00023180"/>
    </source>
</evidence>
<dbReference type="InterPro" id="IPR006593">
    <property type="entry name" value="Cyt_b561/ferric_Rdtase_TM"/>
</dbReference>
<keyword evidence="10" id="KW-0325">Glycoprotein</keyword>
<dbReference type="Ensembl" id="ENSCLMT00005015334.1">
    <property type="protein sequence ID" value="ENSCLMP00005014380.1"/>
    <property type="gene ID" value="ENSCLMG00005007606.1"/>
</dbReference>
<sequence length="569" mass="62167">MEHFVLLLVCVTPLVQCYSSGKVMESCEDMQPYHSGLSPETAPAPYTVKTDHISYRLGEEIQAPASTPFIGFLLQAREVGGRSPVGSFALTTGATQLLPCSQKPNSAVSHTSDSVKTSIQMTWRSEASEVMKPIQFHIISADCGVTKLCFSHPSNCNPRANAKCYFMSAMMLPLTAAAIRYEMTGPSDGYVSFGFSDDQMMGNDDIYICGIGSDGVVQLQHSFSTGQTTPQAVPLGNISDVRASVLDGVISCSFTSINIISTQRTTEADYSALIVLCISLTGQIQFHTGTFISSDKVDISRPRIVRKAGWPHIIKAHGALMLTAWMTLGSLGMMVARYLKELTKRQKLCGKDIWFLVHVAVMSVTIAATIIAFILSFSYVKAWSGGAHPVLGCLVIILSLLQPILALLRFAAILTGLKMIDSSLDQLLMKVMGGLVGWEALCYILQLSLTADIAAITCSCRYMLYNIRRIRPLLTQKAAQVLVQALVISRLDYCNSLLAGLPANAIRPLQLIQNAAARLVFNRPKFTHTTPLLRDLHWLPVAARIRFKTLVLAYRAANRSGPVYIQDMV</sequence>
<keyword evidence="12" id="KW-0732">Signal</keyword>
<accession>A0A8C2X723</accession>
<evidence type="ECO:0000256" key="1">
    <source>
        <dbReference type="ARBA" id="ARBA00001970"/>
    </source>
</evidence>
<protein>
    <recommendedName>
        <fullName evidence="17">Ferric-chelate reductase 1</fullName>
    </recommendedName>
</protein>
<dbReference type="InterPro" id="IPR002861">
    <property type="entry name" value="Reeler_dom"/>
</dbReference>
<dbReference type="Pfam" id="PF03351">
    <property type="entry name" value="DOMON"/>
    <property type="match status" value="1"/>
</dbReference>
<evidence type="ECO:0000256" key="3">
    <source>
        <dbReference type="ARBA" id="ARBA00009195"/>
    </source>
</evidence>
<evidence type="ECO:0000256" key="9">
    <source>
        <dbReference type="ARBA" id="ARBA00023136"/>
    </source>
</evidence>
<dbReference type="PROSITE" id="PS50836">
    <property type="entry name" value="DOMON"/>
    <property type="match status" value="1"/>
</dbReference>
<evidence type="ECO:0000256" key="7">
    <source>
        <dbReference type="ARBA" id="ARBA00022989"/>
    </source>
</evidence>
<evidence type="ECO:0000256" key="12">
    <source>
        <dbReference type="SAM" id="SignalP"/>
    </source>
</evidence>
<dbReference type="CDD" id="cd08544">
    <property type="entry name" value="Reeler"/>
    <property type="match status" value="1"/>
</dbReference>